<evidence type="ECO:0000313" key="3">
    <source>
        <dbReference type="Proteomes" id="UP000543556"/>
    </source>
</evidence>
<name>A0A7Y7IEA1_9MICC</name>
<gene>
    <name evidence="2" type="ORF">G6034_03040</name>
</gene>
<accession>A0A7Y7IEA1</accession>
<protein>
    <recommendedName>
        <fullName evidence="1">EfeO-type cupredoxin-like domain-containing protein</fullName>
    </recommendedName>
</protein>
<dbReference type="Pfam" id="PF13473">
    <property type="entry name" value="Cupredoxin_1"/>
    <property type="match status" value="1"/>
</dbReference>
<dbReference type="EMBL" id="JAAMFM010000002">
    <property type="protein sequence ID" value="NVM93899.1"/>
    <property type="molecule type" value="Genomic_DNA"/>
</dbReference>
<proteinExistence type="predicted"/>
<feature type="domain" description="EfeO-type cupredoxin-like" evidence="1">
    <location>
        <begin position="19"/>
        <end position="81"/>
    </location>
</feature>
<dbReference type="SUPFAM" id="SSF49503">
    <property type="entry name" value="Cupredoxins"/>
    <property type="match status" value="1"/>
</dbReference>
<dbReference type="RefSeq" id="WP_176633607.1">
    <property type="nucleotide sequence ID" value="NZ_JAAMFM010000002.1"/>
</dbReference>
<dbReference type="InterPro" id="IPR028096">
    <property type="entry name" value="EfeO_Cupredoxin"/>
</dbReference>
<keyword evidence="3" id="KW-1185">Reference proteome</keyword>
<dbReference type="Proteomes" id="UP000543556">
    <property type="component" value="Unassembled WGS sequence"/>
</dbReference>
<sequence length="82" mass="8311">MSGMIHLESGHCRNAAPVAAGSMVTVMNMDTAAYTVTSDDGHSFSVKVAAGATATFKAPGEPGSYPFHGDATAGMHGVLTVR</sequence>
<dbReference type="InterPro" id="IPR008972">
    <property type="entry name" value="Cupredoxin"/>
</dbReference>
<evidence type="ECO:0000313" key="2">
    <source>
        <dbReference type="EMBL" id="NVM93899.1"/>
    </source>
</evidence>
<dbReference type="AlphaFoldDB" id="A0A7Y7IEA1"/>
<dbReference type="Gene3D" id="2.60.40.420">
    <property type="entry name" value="Cupredoxins - blue copper proteins"/>
    <property type="match status" value="1"/>
</dbReference>
<evidence type="ECO:0000259" key="1">
    <source>
        <dbReference type="Pfam" id="PF13473"/>
    </source>
</evidence>
<comment type="caution">
    <text evidence="2">The sequence shown here is derived from an EMBL/GenBank/DDBJ whole genome shotgun (WGS) entry which is preliminary data.</text>
</comment>
<reference evidence="2 3" key="1">
    <citation type="submission" date="2020-02" db="EMBL/GenBank/DDBJ databases">
        <title>Genome sequence of strain AETb3-4.</title>
        <authorList>
            <person name="Gao J."/>
            <person name="Zhang X."/>
        </authorList>
    </citation>
    <scope>NUCLEOTIDE SEQUENCE [LARGE SCALE GENOMIC DNA]</scope>
    <source>
        <strain evidence="2 3">AETb3-4</strain>
    </source>
</reference>
<organism evidence="2 3">
    <name type="scientific">Arthrobacter wenxiniae</name>
    <dbReference type="NCBI Taxonomy" id="2713570"/>
    <lineage>
        <taxon>Bacteria</taxon>
        <taxon>Bacillati</taxon>
        <taxon>Actinomycetota</taxon>
        <taxon>Actinomycetes</taxon>
        <taxon>Micrococcales</taxon>
        <taxon>Micrococcaceae</taxon>
        <taxon>Arthrobacter</taxon>
    </lineage>
</organism>